<dbReference type="AlphaFoldDB" id="A0A3A1UXU1"/>
<sequence length="134" mass="14931">MGTLKPYLMSEDARAQAEFYTKALGGEIVSIITHEQAMGAQNDYKHKVMHLCLSVPGGSHIFMADAIEPLQHGTGVYLSLEFQSENEARTAFANLAEGGQVKYPFEFQPFGLFLGELRDKFGVLWMITSEQKPE</sequence>
<dbReference type="SUPFAM" id="SSF54593">
    <property type="entry name" value="Glyoxalase/Bleomycin resistance protein/Dihydroxybiphenyl dioxygenase"/>
    <property type="match status" value="1"/>
</dbReference>
<dbReference type="PANTHER" id="PTHR33990">
    <property type="entry name" value="PROTEIN YJDN-RELATED"/>
    <property type="match status" value="1"/>
</dbReference>
<proteinExistence type="predicted"/>
<dbReference type="OrthoDB" id="9795306at2"/>
<feature type="domain" description="PhnB-like" evidence="1">
    <location>
        <begin position="10"/>
        <end position="128"/>
    </location>
</feature>
<reference evidence="2 3" key="1">
    <citation type="submission" date="2018-09" db="EMBL/GenBank/DDBJ databases">
        <title>Paenibacillus aracenensis nov. sp. isolated from a cave in southern Spain.</title>
        <authorList>
            <person name="Jurado V."/>
            <person name="Gutierrez-Patricio S."/>
            <person name="Gonzalez-Pimentel J.L."/>
            <person name="Miller A.Z."/>
            <person name="Laiz L."/>
            <person name="Saiz-Jimenez C."/>
        </authorList>
    </citation>
    <scope>NUCLEOTIDE SEQUENCE [LARGE SCALE GENOMIC DNA]</scope>
    <source>
        <strain evidence="2 3">DSM 22867</strain>
    </source>
</reference>
<keyword evidence="3" id="KW-1185">Reference proteome</keyword>
<dbReference type="InterPro" id="IPR028973">
    <property type="entry name" value="PhnB-like"/>
</dbReference>
<evidence type="ECO:0000313" key="2">
    <source>
        <dbReference type="EMBL" id="RIX50140.1"/>
    </source>
</evidence>
<dbReference type="EMBL" id="QXQA01000016">
    <property type="protein sequence ID" value="RIX50140.1"/>
    <property type="molecule type" value="Genomic_DNA"/>
</dbReference>
<gene>
    <name evidence="2" type="ORF">D3P08_21570</name>
</gene>
<dbReference type="Gene3D" id="3.10.180.10">
    <property type="entry name" value="2,3-Dihydroxybiphenyl 1,2-Dioxygenase, domain 1"/>
    <property type="match status" value="1"/>
</dbReference>
<evidence type="ECO:0000259" key="1">
    <source>
        <dbReference type="Pfam" id="PF06983"/>
    </source>
</evidence>
<dbReference type="CDD" id="cd06588">
    <property type="entry name" value="PhnB_like"/>
    <property type="match status" value="1"/>
</dbReference>
<comment type="caution">
    <text evidence="2">The sequence shown here is derived from an EMBL/GenBank/DDBJ whole genome shotgun (WGS) entry which is preliminary data.</text>
</comment>
<dbReference type="PANTHER" id="PTHR33990:SF1">
    <property type="entry name" value="PROTEIN YJDN"/>
    <property type="match status" value="1"/>
</dbReference>
<organism evidence="2 3">
    <name type="scientific">Paenibacillus nanensis</name>
    <dbReference type="NCBI Taxonomy" id="393251"/>
    <lineage>
        <taxon>Bacteria</taxon>
        <taxon>Bacillati</taxon>
        <taxon>Bacillota</taxon>
        <taxon>Bacilli</taxon>
        <taxon>Bacillales</taxon>
        <taxon>Paenibacillaceae</taxon>
        <taxon>Paenibacillus</taxon>
    </lineage>
</organism>
<dbReference type="RefSeq" id="WP_119602189.1">
    <property type="nucleotide sequence ID" value="NZ_QXQA01000016.1"/>
</dbReference>
<dbReference type="Pfam" id="PF06983">
    <property type="entry name" value="3-dmu-9_3-mt"/>
    <property type="match status" value="1"/>
</dbReference>
<evidence type="ECO:0000313" key="3">
    <source>
        <dbReference type="Proteomes" id="UP000266482"/>
    </source>
</evidence>
<protein>
    <submittedName>
        <fullName evidence="2">VOC family protein</fullName>
    </submittedName>
</protein>
<dbReference type="InterPro" id="IPR029068">
    <property type="entry name" value="Glyas_Bleomycin-R_OHBP_Dase"/>
</dbReference>
<accession>A0A3A1UXU1</accession>
<dbReference type="Proteomes" id="UP000266482">
    <property type="component" value="Unassembled WGS sequence"/>
</dbReference>
<name>A0A3A1UXU1_9BACL</name>